<keyword evidence="4" id="KW-1185">Reference proteome</keyword>
<accession>A0A7K3NK54</accession>
<dbReference type="SUPFAM" id="SSF48452">
    <property type="entry name" value="TPR-like"/>
    <property type="match status" value="1"/>
</dbReference>
<dbReference type="PROSITE" id="PS50005">
    <property type="entry name" value="TPR"/>
    <property type="match status" value="1"/>
</dbReference>
<keyword evidence="2" id="KW-0732">Signal</keyword>
<name>A0A7K3NK54_9BACT</name>
<feature type="repeat" description="TPR" evidence="1">
    <location>
        <begin position="216"/>
        <end position="249"/>
    </location>
</feature>
<dbReference type="InterPro" id="IPR011990">
    <property type="entry name" value="TPR-like_helical_dom_sf"/>
</dbReference>
<proteinExistence type="predicted"/>
<reference evidence="3 4" key="1">
    <citation type="submission" date="2020-02" db="EMBL/GenBank/DDBJ databases">
        <title>Comparative genomics of sulfur disproportionating microorganisms.</title>
        <authorList>
            <person name="Ward L.M."/>
            <person name="Bertran E."/>
            <person name="Johnston D.T."/>
        </authorList>
    </citation>
    <scope>NUCLEOTIDE SEQUENCE [LARGE SCALE GENOMIC DNA]</scope>
    <source>
        <strain evidence="3 4">DSM 3696</strain>
    </source>
</reference>
<dbReference type="InterPro" id="IPR019734">
    <property type="entry name" value="TPR_rpt"/>
</dbReference>
<evidence type="ECO:0000313" key="4">
    <source>
        <dbReference type="Proteomes" id="UP000469724"/>
    </source>
</evidence>
<evidence type="ECO:0000256" key="1">
    <source>
        <dbReference type="PROSITE-ProRule" id="PRU00339"/>
    </source>
</evidence>
<dbReference type="EMBL" id="JAAGRQ010000022">
    <property type="protein sequence ID" value="NDY56560.1"/>
    <property type="molecule type" value="Genomic_DNA"/>
</dbReference>
<comment type="caution">
    <text evidence="3">The sequence shown here is derived from an EMBL/GenBank/DDBJ whole genome shotgun (WGS) entry which is preliminary data.</text>
</comment>
<dbReference type="RefSeq" id="WP_163301611.1">
    <property type="nucleotide sequence ID" value="NZ_JAAGRQ010000022.1"/>
</dbReference>
<dbReference type="Pfam" id="PF13174">
    <property type="entry name" value="TPR_6"/>
    <property type="match status" value="2"/>
</dbReference>
<dbReference type="AlphaFoldDB" id="A0A7K3NK54"/>
<dbReference type="Gene3D" id="1.25.40.10">
    <property type="entry name" value="Tetratricopeptide repeat domain"/>
    <property type="match status" value="1"/>
</dbReference>
<feature type="signal peptide" evidence="2">
    <location>
        <begin position="1"/>
        <end position="21"/>
    </location>
</feature>
<feature type="chain" id="PRO_5029899848" evidence="2">
    <location>
        <begin position="22"/>
        <end position="262"/>
    </location>
</feature>
<organism evidence="3 4">
    <name type="scientific">Desulfolutivibrio sulfodismutans</name>
    <dbReference type="NCBI Taxonomy" id="63561"/>
    <lineage>
        <taxon>Bacteria</taxon>
        <taxon>Pseudomonadati</taxon>
        <taxon>Thermodesulfobacteriota</taxon>
        <taxon>Desulfovibrionia</taxon>
        <taxon>Desulfovibrionales</taxon>
        <taxon>Desulfovibrionaceae</taxon>
        <taxon>Desulfolutivibrio</taxon>
    </lineage>
</organism>
<evidence type="ECO:0000256" key="2">
    <source>
        <dbReference type="SAM" id="SignalP"/>
    </source>
</evidence>
<dbReference type="Proteomes" id="UP000469724">
    <property type="component" value="Unassembled WGS sequence"/>
</dbReference>
<sequence length="262" mass="30686">MFFLLRFFVLFFLIFSLQCCSSNTNSESNIIQNARTAFLTGENIAAENFYKNYLKDFPNGEYRLEAWERIYDITVNLRKDKVNALPLLDAMLLEYANDKKLLPQIIQKLANLCSDLFQHEKSIELWIKYIELEILTDSQRNLARLQLSKEYLLLKNFDLALQVLRMCIDDKDSEGVFSSCQIQEAQVLFRMNQYDAAIFLLLSLRSNYPKQSNIYLDATFLLGDIFEILQNKTKAIEMYESILESYPNTRAVITRLNNLKLN</sequence>
<gene>
    <name evidence="3" type="ORF">G3N56_07365</name>
</gene>
<protein>
    <submittedName>
        <fullName evidence="3">Tetratricopeptide repeat protein</fullName>
    </submittedName>
</protein>
<evidence type="ECO:0000313" key="3">
    <source>
        <dbReference type="EMBL" id="NDY56560.1"/>
    </source>
</evidence>
<keyword evidence="1" id="KW-0802">TPR repeat</keyword>